<keyword evidence="11 16" id="KW-0408">Iron</keyword>
<dbReference type="InterPro" id="IPR008972">
    <property type="entry name" value="Cupredoxin"/>
</dbReference>
<dbReference type="PANTHER" id="PTHR22888:SF10">
    <property type="entry name" value="CYTOCHROME C OXIDASE SUBUNIT 2"/>
    <property type="match status" value="1"/>
</dbReference>
<keyword evidence="7 16" id="KW-0479">Metal-binding</keyword>
<keyword evidence="8" id="KW-1278">Translocase</keyword>
<dbReference type="InterPro" id="IPR045187">
    <property type="entry name" value="CcO_II"/>
</dbReference>
<feature type="domain" description="Cytochrome oxidase subunit II transmembrane region profile" evidence="21">
    <location>
        <begin position="23"/>
        <end position="121"/>
    </location>
</feature>
<dbReference type="Pfam" id="PF02790">
    <property type="entry name" value="COX2_TM"/>
    <property type="match status" value="1"/>
</dbReference>
<evidence type="ECO:0000256" key="9">
    <source>
        <dbReference type="ARBA" id="ARBA00022982"/>
    </source>
</evidence>
<keyword evidence="9 17" id="KW-0249">Electron transport</keyword>
<evidence type="ECO:0000256" key="15">
    <source>
        <dbReference type="ARBA" id="ARBA00047816"/>
    </source>
</evidence>
<dbReference type="OrthoDB" id="9781261at2"/>
<comment type="function">
    <text evidence="14 18">Subunits I and II form the functional core of the enzyme complex. Electrons originating in cytochrome c are transferred via heme a and Cu(A) to the binuclear center formed by heme a3 and Cu(B).</text>
</comment>
<dbReference type="GO" id="GO:0016491">
    <property type="term" value="F:oxidoreductase activity"/>
    <property type="evidence" value="ECO:0007669"/>
    <property type="project" value="InterPro"/>
</dbReference>
<gene>
    <name evidence="23" type="ORF">SAMN05216243_0644</name>
</gene>
<keyword evidence="4 16" id="KW-0349">Heme</keyword>
<dbReference type="Pfam" id="PF00034">
    <property type="entry name" value="Cytochrom_C"/>
    <property type="match status" value="1"/>
</dbReference>
<dbReference type="GO" id="GO:0042773">
    <property type="term" value="P:ATP synthesis coupled electron transport"/>
    <property type="evidence" value="ECO:0007669"/>
    <property type="project" value="TreeGrafter"/>
</dbReference>
<dbReference type="PROSITE" id="PS50999">
    <property type="entry name" value="COX2_TM"/>
    <property type="match status" value="1"/>
</dbReference>
<organism evidence="23 24">
    <name type="scientific">Sediminibacillus albus</name>
    <dbReference type="NCBI Taxonomy" id="407036"/>
    <lineage>
        <taxon>Bacteria</taxon>
        <taxon>Bacillati</taxon>
        <taxon>Bacillota</taxon>
        <taxon>Bacilli</taxon>
        <taxon>Bacillales</taxon>
        <taxon>Bacillaceae</taxon>
        <taxon>Sediminibacillus</taxon>
    </lineage>
</organism>
<dbReference type="SUPFAM" id="SSF81464">
    <property type="entry name" value="Cytochrome c oxidase subunit II-like, transmembrane region"/>
    <property type="match status" value="1"/>
</dbReference>
<dbReference type="InterPro" id="IPR034236">
    <property type="entry name" value="CuRO_CcO_Caa3_II"/>
</dbReference>
<comment type="subcellular location">
    <subcellularLocation>
        <location evidence="17">Cell membrane</location>
        <topology evidence="17">Multi-pass membrane protein</topology>
    </subcellularLocation>
    <subcellularLocation>
        <location evidence="1">Membrane</location>
        <topology evidence="1">Multi-pass membrane protein</topology>
    </subcellularLocation>
</comment>
<keyword evidence="6 17" id="KW-0812">Transmembrane</keyword>
<dbReference type="EC" id="7.1.1.9" evidence="18"/>
<sequence length="352" mass="38901">MKGWMAKFRALLLFGSLTLVLSGCGKENLSALTPKGYGAKSALDLINISLAVMIFVFIVVMVIYAIVLVRFRKKKGQEDFIPQQTEGNKALEVIWTVIPIILLVIIAIPTITITFDLADESAAGDSINVSVTGNQFWWHFNYEGEEIQTSQDLYIPTGEKVYLNMKTSDVLHSFWVPALSGKMDLHPENENTMFIQADEEGVYDGKCAEFCGTSHSLMDFKVIAVSPEEYEQWVEDMKNVDPEAQPESADAQEGQQLFQENSCIGCHAIGSSPAATGPNLTNFGDRTTLAGVAEHDRDTLIEWIQNPESIKPGNRMSDANYEVSEEEAGKIADYLLQLQPSDITPESATSNE</sequence>
<dbReference type="InterPro" id="IPR036257">
    <property type="entry name" value="Cyt_c_oxidase_su2_TM_sf"/>
</dbReference>
<keyword evidence="10 19" id="KW-1133">Transmembrane helix</keyword>
<comment type="similarity">
    <text evidence="2 17">Belongs to the cytochrome c oxidase subunit 2 family.</text>
</comment>
<evidence type="ECO:0000256" key="10">
    <source>
        <dbReference type="ARBA" id="ARBA00022989"/>
    </source>
</evidence>
<dbReference type="SUPFAM" id="SSF49503">
    <property type="entry name" value="Cupredoxins"/>
    <property type="match status" value="1"/>
</dbReference>
<evidence type="ECO:0000256" key="1">
    <source>
        <dbReference type="ARBA" id="ARBA00004141"/>
    </source>
</evidence>
<feature type="transmembrane region" description="Helical" evidence="19">
    <location>
        <begin position="49"/>
        <end position="69"/>
    </location>
</feature>
<evidence type="ECO:0000256" key="12">
    <source>
        <dbReference type="ARBA" id="ARBA00023008"/>
    </source>
</evidence>
<dbReference type="NCBIfam" id="TIGR02866">
    <property type="entry name" value="CoxB"/>
    <property type="match status" value="1"/>
</dbReference>
<dbReference type="CDD" id="cd04213">
    <property type="entry name" value="CuRO_CcO_Caa3_II"/>
    <property type="match status" value="1"/>
</dbReference>
<dbReference type="PROSITE" id="PS00078">
    <property type="entry name" value="COX2"/>
    <property type="match status" value="1"/>
</dbReference>
<dbReference type="InterPro" id="IPR014222">
    <property type="entry name" value="Cyt_c_oxidase_su2"/>
</dbReference>
<evidence type="ECO:0000256" key="14">
    <source>
        <dbReference type="ARBA" id="ARBA00024688"/>
    </source>
</evidence>
<keyword evidence="3 17" id="KW-0813">Transport</keyword>
<evidence type="ECO:0000259" key="22">
    <source>
        <dbReference type="PROSITE" id="PS51007"/>
    </source>
</evidence>
<evidence type="ECO:0000256" key="16">
    <source>
        <dbReference type="PROSITE-ProRule" id="PRU00433"/>
    </source>
</evidence>
<dbReference type="InterPro" id="IPR036909">
    <property type="entry name" value="Cyt_c-like_dom_sf"/>
</dbReference>
<feature type="transmembrane region" description="Helical" evidence="19">
    <location>
        <begin position="90"/>
        <end position="111"/>
    </location>
</feature>
<evidence type="ECO:0000256" key="6">
    <source>
        <dbReference type="ARBA" id="ARBA00022692"/>
    </source>
</evidence>
<evidence type="ECO:0000256" key="17">
    <source>
        <dbReference type="RuleBase" id="RU000456"/>
    </source>
</evidence>
<evidence type="ECO:0000259" key="20">
    <source>
        <dbReference type="PROSITE" id="PS50857"/>
    </source>
</evidence>
<evidence type="ECO:0000313" key="23">
    <source>
        <dbReference type="EMBL" id="SDJ74959.1"/>
    </source>
</evidence>
<comment type="cofactor">
    <cofactor evidence="18">
        <name>Cu cation</name>
        <dbReference type="ChEBI" id="CHEBI:23378"/>
    </cofactor>
    <text evidence="18">Binds a copper A center.</text>
</comment>
<dbReference type="AlphaFoldDB" id="A0A1G8W9K9"/>
<dbReference type="PROSITE" id="PS51257">
    <property type="entry name" value="PROKAR_LIPOPROTEIN"/>
    <property type="match status" value="1"/>
</dbReference>
<dbReference type="GO" id="GO:0020037">
    <property type="term" value="F:heme binding"/>
    <property type="evidence" value="ECO:0007669"/>
    <property type="project" value="InterPro"/>
</dbReference>
<evidence type="ECO:0000256" key="19">
    <source>
        <dbReference type="SAM" id="Phobius"/>
    </source>
</evidence>
<dbReference type="Proteomes" id="UP000198694">
    <property type="component" value="Unassembled WGS sequence"/>
</dbReference>
<dbReference type="Gene3D" id="1.10.287.90">
    <property type="match status" value="1"/>
</dbReference>
<name>A0A1G8W9K9_9BACI</name>
<feature type="domain" description="Cytochrome oxidase subunit II copper A binding" evidence="20">
    <location>
        <begin position="124"/>
        <end position="236"/>
    </location>
</feature>
<evidence type="ECO:0000313" key="24">
    <source>
        <dbReference type="Proteomes" id="UP000198694"/>
    </source>
</evidence>
<dbReference type="InterPro" id="IPR002429">
    <property type="entry name" value="CcO_II-like_C"/>
</dbReference>
<keyword evidence="24" id="KW-1185">Reference proteome</keyword>
<keyword evidence="12 18" id="KW-0186">Copper</keyword>
<protein>
    <recommendedName>
        <fullName evidence="18">Cytochrome c oxidase subunit 2</fullName>
        <ecNumber evidence="18">7.1.1.9</ecNumber>
    </recommendedName>
</protein>
<reference evidence="23 24" key="1">
    <citation type="submission" date="2016-10" db="EMBL/GenBank/DDBJ databases">
        <authorList>
            <person name="de Groot N.N."/>
        </authorList>
    </citation>
    <scope>NUCLEOTIDE SEQUENCE [LARGE SCALE GENOMIC DNA]</scope>
    <source>
        <strain evidence="23 24">CGMCC 1.6502</strain>
    </source>
</reference>
<evidence type="ECO:0000256" key="7">
    <source>
        <dbReference type="ARBA" id="ARBA00022723"/>
    </source>
</evidence>
<keyword evidence="5 17" id="KW-0679">Respiratory chain</keyword>
<dbReference type="SUPFAM" id="SSF46626">
    <property type="entry name" value="Cytochrome c"/>
    <property type="match status" value="1"/>
</dbReference>
<feature type="domain" description="Cytochrome c" evidence="22">
    <location>
        <begin position="249"/>
        <end position="339"/>
    </location>
</feature>
<evidence type="ECO:0000256" key="13">
    <source>
        <dbReference type="ARBA" id="ARBA00023136"/>
    </source>
</evidence>
<evidence type="ECO:0000256" key="2">
    <source>
        <dbReference type="ARBA" id="ARBA00007866"/>
    </source>
</evidence>
<dbReference type="STRING" id="407036.SAMN05216243_0644"/>
<evidence type="ECO:0000256" key="3">
    <source>
        <dbReference type="ARBA" id="ARBA00022448"/>
    </source>
</evidence>
<proteinExistence type="inferred from homology"/>
<dbReference type="EMBL" id="FNFL01000001">
    <property type="protein sequence ID" value="SDJ74959.1"/>
    <property type="molecule type" value="Genomic_DNA"/>
</dbReference>
<dbReference type="RefSeq" id="WP_093210995.1">
    <property type="nucleotide sequence ID" value="NZ_FNFL01000001.1"/>
</dbReference>
<evidence type="ECO:0000256" key="18">
    <source>
        <dbReference type="RuleBase" id="RU004024"/>
    </source>
</evidence>
<dbReference type="PANTHER" id="PTHR22888">
    <property type="entry name" value="CYTOCHROME C OXIDASE, SUBUNIT II"/>
    <property type="match status" value="1"/>
</dbReference>
<evidence type="ECO:0000259" key="21">
    <source>
        <dbReference type="PROSITE" id="PS50999"/>
    </source>
</evidence>
<comment type="catalytic activity">
    <reaction evidence="15 18">
        <text>4 Fe(II)-[cytochrome c] + O2 + 8 H(+)(in) = 4 Fe(III)-[cytochrome c] + 2 H2O + 4 H(+)(out)</text>
        <dbReference type="Rhea" id="RHEA:11436"/>
        <dbReference type="Rhea" id="RHEA-COMP:10350"/>
        <dbReference type="Rhea" id="RHEA-COMP:14399"/>
        <dbReference type="ChEBI" id="CHEBI:15377"/>
        <dbReference type="ChEBI" id="CHEBI:15378"/>
        <dbReference type="ChEBI" id="CHEBI:15379"/>
        <dbReference type="ChEBI" id="CHEBI:29033"/>
        <dbReference type="ChEBI" id="CHEBI:29034"/>
        <dbReference type="EC" id="7.1.1.9"/>
    </reaction>
</comment>
<dbReference type="PROSITE" id="PS50857">
    <property type="entry name" value="COX2_CUA"/>
    <property type="match status" value="1"/>
</dbReference>
<dbReference type="GO" id="GO:0005507">
    <property type="term" value="F:copper ion binding"/>
    <property type="evidence" value="ECO:0007669"/>
    <property type="project" value="InterPro"/>
</dbReference>
<dbReference type="InterPro" id="IPR011759">
    <property type="entry name" value="Cyt_c_oxidase_su2_TM_dom"/>
</dbReference>
<dbReference type="Gene3D" id="2.60.40.420">
    <property type="entry name" value="Cupredoxins - blue copper proteins"/>
    <property type="match status" value="1"/>
</dbReference>
<dbReference type="InterPro" id="IPR009056">
    <property type="entry name" value="Cyt_c-like_dom"/>
</dbReference>
<dbReference type="PROSITE" id="PS51007">
    <property type="entry name" value="CYTC"/>
    <property type="match status" value="1"/>
</dbReference>
<accession>A0A1G8W9K9</accession>
<evidence type="ECO:0000256" key="11">
    <source>
        <dbReference type="ARBA" id="ARBA00023004"/>
    </source>
</evidence>
<evidence type="ECO:0000256" key="8">
    <source>
        <dbReference type="ARBA" id="ARBA00022967"/>
    </source>
</evidence>
<evidence type="ECO:0000256" key="5">
    <source>
        <dbReference type="ARBA" id="ARBA00022660"/>
    </source>
</evidence>
<dbReference type="GO" id="GO:0004129">
    <property type="term" value="F:cytochrome-c oxidase activity"/>
    <property type="evidence" value="ECO:0007669"/>
    <property type="project" value="UniProtKB-EC"/>
</dbReference>
<dbReference type="Pfam" id="PF00116">
    <property type="entry name" value="COX2"/>
    <property type="match status" value="1"/>
</dbReference>
<keyword evidence="13 19" id="KW-0472">Membrane</keyword>
<dbReference type="GO" id="GO:0005886">
    <property type="term" value="C:plasma membrane"/>
    <property type="evidence" value="ECO:0007669"/>
    <property type="project" value="UniProtKB-SubCell"/>
</dbReference>
<dbReference type="InterPro" id="IPR001505">
    <property type="entry name" value="Copper_CuA"/>
</dbReference>
<evidence type="ECO:0000256" key="4">
    <source>
        <dbReference type="ARBA" id="ARBA00022617"/>
    </source>
</evidence>